<keyword evidence="5" id="KW-1185">Reference proteome</keyword>
<evidence type="ECO:0000256" key="2">
    <source>
        <dbReference type="ARBA" id="ARBA00022777"/>
    </source>
</evidence>
<dbReference type="EMBL" id="CP002098">
    <property type="protein sequence ID" value="ADM28433.1"/>
    <property type="molecule type" value="Genomic_DNA"/>
</dbReference>
<keyword evidence="2" id="KW-0418">Kinase</keyword>
<evidence type="ECO:0000313" key="4">
    <source>
        <dbReference type="EMBL" id="ADM28433.1"/>
    </source>
</evidence>
<accession>E0SRQ2</accession>
<dbReference type="Gene3D" id="3.40.1190.20">
    <property type="match status" value="1"/>
</dbReference>
<dbReference type="PANTHER" id="PTHR10584:SF167">
    <property type="entry name" value="PFKB DOMAIN PROTEIN"/>
    <property type="match status" value="1"/>
</dbReference>
<dbReference type="PRINTS" id="PR00990">
    <property type="entry name" value="RIBOKINASE"/>
</dbReference>
<dbReference type="InterPro" id="IPR011611">
    <property type="entry name" value="PfkB_dom"/>
</dbReference>
<dbReference type="SUPFAM" id="SSF53613">
    <property type="entry name" value="Ribokinase-like"/>
    <property type="match status" value="1"/>
</dbReference>
<name>E0SRQ2_IGNAA</name>
<dbReference type="Proteomes" id="UP000001304">
    <property type="component" value="Chromosome"/>
</dbReference>
<dbReference type="InterPro" id="IPR029056">
    <property type="entry name" value="Ribokinase-like"/>
</dbReference>
<gene>
    <name evidence="4" type="ordered locus">Igag_1635</name>
</gene>
<keyword evidence="1" id="KW-0808">Transferase</keyword>
<evidence type="ECO:0000259" key="3">
    <source>
        <dbReference type="Pfam" id="PF00294"/>
    </source>
</evidence>
<reference evidence="4 5" key="1">
    <citation type="journal article" date="2010" name="Stand. Genomic Sci.">
        <title>Complete genome sequence of Ignisphaera aggregans type strain (AQ1.S1).</title>
        <authorList>
            <person name="Goker M."/>
            <person name="Held B."/>
            <person name="Lapidus A."/>
            <person name="Nolan M."/>
            <person name="Spring S."/>
            <person name="Yasawong M."/>
            <person name="Lucas S."/>
            <person name="Glavina Del Rio T."/>
            <person name="Tice H."/>
            <person name="Cheng J.F."/>
            <person name="Goodwin L."/>
            <person name="Tapia R."/>
            <person name="Pitluck S."/>
            <person name="Liolios K."/>
            <person name="Ivanova N."/>
            <person name="Mavromatis K."/>
            <person name="Mikhailova N."/>
            <person name="Pati A."/>
            <person name="Chen A."/>
            <person name="Palaniappan K."/>
            <person name="Brambilla E."/>
            <person name="Land M."/>
            <person name="Hauser L."/>
            <person name="Chang Y.J."/>
            <person name="Jeffries C.D."/>
            <person name="Brettin T."/>
            <person name="Detter J.C."/>
            <person name="Han C."/>
            <person name="Rohde M."/>
            <person name="Sikorski J."/>
            <person name="Woyke T."/>
            <person name="Bristow J."/>
            <person name="Eisen J.A."/>
            <person name="Markowitz V."/>
            <person name="Hugenholtz P."/>
            <person name="Kyrpides N.C."/>
            <person name="Klenk H.P."/>
        </authorList>
    </citation>
    <scope>NUCLEOTIDE SEQUENCE [LARGE SCALE GENOMIC DNA]</scope>
    <source>
        <strain evidence="5">DSM 17230 / JCM 13409 / AQ1.S1</strain>
    </source>
</reference>
<dbReference type="BioCyc" id="IAGG583356:GHAH-1623-MONOMER"/>
<dbReference type="HOGENOM" id="CLU_027634_6_0_2"/>
<protein>
    <submittedName>
        <fullName evidence="4">PfkB domain protein</fullName>
    </submittedName>
</protein>
<dbReference type="PANTHER" id="PTHR10584">
    <property type="entry name" value="SUGAR KINASE"/>
    <property type="match status" value="1"/>
</dbReference>
<dbReference type="KEGG" id="iag:Igag_1635"/>
<evidence type="ECO:0000313" key="5">
    <source>
        <dbReference type="Proteomes" id="UP000001304"/>
    </source>
</evidence>
<proteinExistence type="predicted"/>
<evidence type="ECO:0000256" key="1">
    <source>
        <dbReference type="ARBA" id="ARBA00022679"/>
    </source>
</evidence>
<sequence>MYIFLNIYVAGRINIDTIIEIEGHISPGMKYTGKLVLEDLGGTATNIATAIKRYDRRHRVFILGSIGKDYKDYIFRLLESEGIECSYISITDSYTGRAYIFINSSRESTIVTLSGANDLYSLDKLGEIHSDSIIVIANTQRTTALKLINIANDMDLKLFLDPGKSWMRKEDLRLIKTECFFLPNIDEFRYLFNRDIDDIQDIDTGRCIPIVKMGSRGSMAINWLEGYIVELSSIPIERIGLKPMSTAGCGDTFTGVFIASYIETNNIIESLKRAIVAASIKMSRISSRDSPYRDEIERILQRVEQENLLRITIRNLR</sequence>
<dbReference type="Pfam" id="PF00294">
    <property type="entry name" value="PfkB"/>
    <property type="match status" value="1"/>
</dbReference>
<dbReference type="GO" id="GO:0006796">
    <property type="term" value="P:phosphate-containing compound metabolic process"/>
    <property type="evidence" value="ECO:0007669"/>
    <property type="project" value="UniProtKB-ARBA"/>
</dbReference>
<dbReference type="InterPro" id="IPR002139">
    <property type="entry name" value="Ribo/fructo_kinase"/>
</dbReference>
<organism evidence="4 5">
    <name type="scientific">Ignisphaera aggregans (strain DSM 17230 / JCM 13409 / AQ1.S1)</name>
    <dbReference type="NCBI Taxonomy" id="583356"/>
    <lineage>
        <taxon>Archaea</taxon>
        <taxon>Thermoproteota</taxon>
        <taxon>Thermoprotei</taxon>
        <taxon>Desulfurococcales</taxon>
        <taxon>Desulfurococcaceae</taxon>
        <taxon>Ignisphaera</taxon>
    </lineage>
</organism>
<dbReference type="STRING" id="583356.Igag_1635"/>
<dbReference type="AlphaFoldDB" id="E0SRQ2"/>
<feature type="domain" description="Carbohydrate kinase PfkB" evidence="3">
    <location>
        <begin position="7"/>
        <end position="289"/>
    </location>
</feature>
<dbReference type="GO" id="GO:0016301">
    <property type="term" value="F:kinase activity"/>
    <property type="evidence" value="ECO:0007669"/>
    <property type="project" value="UniProtKB-KW"/>
</dbReference>